<dbReference type="EMBL" id="JASCZI010001136">
    <property type="protein sequence ID" value="MED6114372.1"/>
    <property type="molecule type" value="Genomic_DNA"/>
</dbReference>
<evidence type="ECO:0000313" key="2">
    <source>
        <dbReference type="EMBL" id="MED6114372.1"/>
    </source>
</evidence>
<reference evidence="2 3" key="1">
    <citation type="journal article" date="2023" name="Plants (Basel)">
        <title>Bridging the Gap: Combining Genomics and Transcriptomics Approaches to Understand Stylosanthes scabra, an Orphan Legume from the Brazilian Caatinga.</title>
        <authorList>
            <person name="Ferreira-Neto J.R.C."/>
            <person name="da Silva M.D."/>
            <person name="Binneck E."/>
            <person name="de Melo N.F."/>
            <person name="da Silva R.H."/>
            <person name="de Melo A.L.T.M."/>
            <person name="Pandolfi V."/>
            <person name="Bustamante F.O."/>
            <person name="Brasileiro-Vidal A.C."/>
            <person name="Benko-Iseppon A.M."/>
        </authorList>
    </citation>
    <scope>NUCLEOTIDE SEQUENCE [LARGE SCALE GENOMIC DNA]</scope>
    <source>
        <tissue evidence="2">Leaves</tissue>
    </source>
</reference>
<comment type="caution">
    <text evidence="2">The sequence shown here is derived from an EMBL/GenBank/DDBJ whole genome shotgun (WGS) entry which is preliminary data.</text>
</comment>
<proteinExistence type="predicted"/>
<feature type="region of interest" description="Disordered" evidence="1">
    <location>
        <begin position="1"/>
        <end position="21"/>
    </location>
</feature>
<name>A0ABU6QSF2_9FABA</name>
<sequence>MEKKGKPVSGSGGFKKHRQQRSLVAEELAGDGAYVNDGDKTTYLSLSLFELGSNHNHHRQFFHQRRRWWSERQQLLGTATKTPTRRQWSFVHVPHSLPVNLCLSHRLGFSLPFVLLIGDSGDATSSGRRRHSPSFFLCLLFVGV</sequence>
<accession>A0ABU6QSF2</accession>
<organism evidence="2 3">
    <name type="scientific">Stylosanthes scabra</name>
    <dbReference type="NCBI Taxonomy" id="79078"/>
    <lineage>
        <taxon>Eukaryota</taxon>
        <taxon>Viridiplantae</taxon>
        <taxon>Streptophyta</taxon>
        <taxon>Embryophyta</taxon>
        <taxon>Tracheophyta</taxon>
        <taxon>Spermatophyta</taxon>
        <taxon>Magnoliopsida</taxon>
        <taxon>eudicotyledons</taxon>
        <taxon>Gunneridae</taxon>
        <taxon>Pentapetalae</taxon>
        <taxon>rosids</taxon>
        <taxon>fabids</taxon>
        <taxon>Fabales</taxon>
        <taxon>Fabaceae</taxon>
        <taxon>Papilionoideae</taxon>
        <taxon>50 kb inversion clade</taxon>
        <taxon>dalbergioids sensu lato</taxon>
        <taxon>Dalbergieae</taxon>
        <taxon>Pterocarpus clade</taxon>
        <taxon>Stylosanthes</taxon>
    </lineage>
</organism>
<evidence type="ECO:0000256" key="1">
    <source>
        <dbReference type="SAM" id="MobiDB-lite"/>
    </source>
</evidence>
<evidence type="ECO:0000313" key="3">
    <source>
        <dbReference type="Proteomes" id="UP001341840"/>
    </source>
</evidence>
<dbReference type="Proteomes" id="UP001341840">
    <property type="component" value="Unassembled WGS sequence"/>
</dbReference>
<gene>
    <name evidence="2" type="ORF">PIB30_079649</name>
</gene>
<keyword evidence="3" id="KW-1185">Reference proteome</keyword>
<protein>
    <submittedName>
        <fullName evidence="2">Uncharacterized protein</fullName>
    </submittedName>
</protein>